<protein>
    <submittedName>
        <fullName evidence="2">DUF1330 domain-containing protein</fullName>
    </submittedName>
</protein>
<dbReference type="RefSeq" id="WP_153468218.1">
    <property type="nucleotide sequence ID" value="NZ_WBOF01000003.1"/>
</dbReference>
<evidence type="ECO:0000313" key="2">
    <source>
        <dbReference type="EMBL" id="MQS16745.1"/>
    </source>
</evidence>
<evidence type="ECO:0000313" key="3">
    <source>
        <dbReference type="Proteomes" id="UP000450000"/>
    </source>
</evidence>
<dbReference type="OrthoDB" id="9806380at2"/>
<name>A0A6N7L0T7_9ACTN</name>
<dbReference type="InterPro" id="IPR010753">
    <property type="entry name" value="DUF1330"/>
</dbReference>
<gene>
    <name evidence="2" type="ORF">F7Q99_32290</name>
</gene>
<dbReference type="Gene3D" id="3.30.70.100">
    <property type="match status" value="1"/>
</dbReference>
<keyword evidence="3" id="KW-1185">Reference proteome</keyword>
<dbReference type="Proteomes" id="UP000450000">
    <property type="component" value="Unassembled WGS sequence"/>
</dbReference>
<dbReference type="SUPFAM" id="SSF54909">
    <property type="entry name" value="Dimeric alpha+beta barrel"/>
    <property type="match status" value="1"/>
</dbReference>
<dbReference type="AlphaFoldDB" id="A0A6N7L0T7"/>
<dbReference type="Pfam" id="PF07045">
    <property type="entry name" value="DUF1330"/>
    <property type="match status" value="1"/>
</dbReference>
<accession>A0A6N7L0T7</accession>
<reference evidence="2 3" key="1">
    <citation type="submission" date="2019-09" db="EMBL/GenBank/DDBJ databases">
        <title>Genome Sequences of Streptomyces kaniharaensis ATCC 21070.</title>
        <authorList>
            <person name="Zhu W."/>
            <person name="De Crecy-Lagard V."/>
            <person name="Richards N.G."/>
        </authorList>
    </citation>
    <scope>NUCLEOTIDE SEQUENCE [LARGE SCALE GENOMIC DNA]</scope>
    <source>
        <strain evidence="2 3">SF-557</strain>
    </source>
</reference>
<sequence length="107" mass="11995">MTAYAIAHVHSVEFGPDIVEYLERIDATLEPFGGRFLVHRGQVEAVEGSWGQDVIVIEFPDDERVRAWYDSPAYREILPLRTRHMAADVVFARGVPAGYRGADALAH</sequence>
<dbReference type="InterPro" id="IPR011008">
    <property type="entry name" value="Dimeric_a/b-barrel"/>
</dbReference>
<organism evidence="2 3">
    <name type="scientific">Streptomyces kaniharaensis</name>
    <dbReference type="NCBI Taxonomy" id="212423"/>
    <lineage>
        <taxon>Bacteria</taxon>
        <taxon>Bacillati</taxon>
        <taxon>Actinomycetota</taxon>
        <taxon>Actinomycetes</taxon>
        <taxon>Kitasatosporales</taxon>
        <taxon>Streptomycetaceae</taxon>
        <taxon>Streptomyces</taxon>
    </lineage>
</organism>
<dbReference type="EMBL" id="WBOF01000003">
    <property type="protein sequence ID" value="MQS16745.1"/>
    <property type="molecule type" value="Genomic_DNA"/>
</dbReference>
<evidence type="ECO:0000259" key="1">
    <source>
        <dbReference type="Pfam" id="PF07045"/>
    </source>
</evidence>
<dbReference type="PANTHER" id="PTHR41521">
    <property type="match status" value="1"/>
</dbReference>
<comment type="caution">
    <text evidence="2">The sequence shown here is derived from an EMBL/GenBank/DDBJ whole genome shotgun (WGS) entry which is preliminary data.</text>
</comment>
<proteinExistence type="predicted"/>
<dbReference type="PANTHER" id="PTHR41521:SF4">
    <property type="entry name" value="BLR0684 PROTEIN"/>
    <property type="match status" value="1"/>
</dbReference>
<feature type="domain" description="DUF1330" evidence="1">
    <location>
        <begin position="2"/>
        <end position="95"/>
    </location>
</feature>